<comment type="subcellular location">
    <subcellularLocation>
        <location evidence="1">Nucleus</location>
    </subcellularLocation>
</comment>
<dbReference type="InterPro" id="IPR012934">
    <property type="entry name" value="Znf_AD"/>
</dbReference>
<feature type="binding site" evidence="8">
    <location>
        <position position="63"/>
    </location>
    <ligand>
        <name>Zn(2+)</name>
        <dbReference type="ChEBI" id="CHEBI:29105"/>
    </ligand>
</feature>
<evidence type="ECO:0000259" key="9">
    <source>
        <dbReference type="PROSITE" id="PS50157"/>
    </source>
</evidence>
<feature type="binding site" evidence="8">
    <location>
        <position position="16"/>
    </location>
    <ligand>
        <name>Zn(2+)</name>
        <dbReference type="ChEBI" id="CHEBI:29105"/>
    </ligand>
</feature>
<proteinExistence type="predicted"/>
<dbReference type="PANTHER" id="PTHR24394:SF29">
    <property type="entry name" value="MYONEURIN"/>
    <property type="match status" value="1"/>
</dbReference>
<keyword evidence="12" id="KW-1185">Reference proteome</keyword>
<dbReference type="PROSITE" id="PS00028">
    <property type="entry name" value="ZINC_FINGER_C2H2_1"/>
    <property type="match status" value="3"/>
</dbReference>
<dbReference type="SMART" id="SM00355">
    <property type="entry name" value="ZnF_C2H2"/>
    <property type="match status" value="3"/>
</dbReference>
<keyword evidence="6" id="KW-0539">Nucleus</keyword>
<evidence type="ECO:0000313" key="12">
    <source>
        <dbReference type="Proteomes" id="UP000792457"/>
    </source>
</evidence>
<dbReference type="EMBL" id="KZ308363">
    <property type="protein sequence ID" value="KAG8228197.1"/>
    <property type="molecule type" value="Genomic_DNA"/>
</dbReference>
<dbReference type="GO" id="GO:0000981">
    <property type="term" value="F:DNA-binding transcription factor activity, RNA polymerase II-specific"/>
    <property type="evidence" value="ECO:0007669"/>
    <property type="project" value="TreeGrafter"/>
</dbReference>
<gene>
    <name evidence="11" type="ORF">J437_LFUL004322</name>
</gene>
<dbReference type="PANTHER" id="PTHR24394">
    <property type="entry name" value="ZINC FINGER PROTEIN"/>
    <property type="match status" value="1"/>
</dbReference>
<reference evidence="11" key="1">
    <citation type="submission" date="2013-04" db="EMBL/GenBank/DDBJ databases">
        <authorList>
            <person name="Qu J."/>
            <person name="Murali S.C."/>
            <person name="Bandaranaike D."/>
            <person name="Bellair M."/>
            <person name="Blankenburg K."/>
            <person name="Chao H."/>
            <person name="Dinh H."/>
            <person name="Doddapaneni H."/>
            <person name="Downs B."/>
            <person name="Dugan-Rocha S."/>
            <person name="Elkadiri S."/>
            <person name="Gnanaolivu R.D."/>
            <person name="Hernandez B."/>
            <person name="Javaid M."/>
            <person name="Jayaseelan J.C."/>
            <person name="Lee S."/>
            <person name="Li M."/>
            <person name="Ming W."/>
            <person name="Munidasa M."/>
            <person name="Muniz J."/>
            <person name="Nguyen L."/>
            <person name="Ongeri F."/>
            <person name="Osuji N."/>
            <person name="Pu L.-L."/>
            <person name="Puazo M."/>
            <person name="Qu C."/>
            <person name="Quiroz J."/>
            <person name="Raj R."/>
            <person name="Weissenberger G."/>
            <person name="Xin Y."/>
            <person name="Zou X."/>
            <person name="Han Y."/>
            <person name="Richards S."/>
            <person name="Worley K."/>
            <person name="Muzny D."/>
            <person name="Gibbs R."/>
        </authorList>
    </citation>
    <scope>NUCLEOTIDE SEQUENCE</scope>
    <source>
        <strain evidence="11">Sampled in the wild</strain>
    </source>
</reference>
<reference evidence="11" key="2">
    <citation type="submission" date="2017-10" db="EMBL/GenBank/DDBJ databases">
        <title>Ladona fulva Genome sequencing and assembly.</title>
        <authorList>
            <person name="Murali S."/>
            <person name="Richards S."/>
            <person name="Bandaranaike D."/>
            <person name="Bellair M."/>
            <person name="Blankenburg K."/>
            <person name="Chao H."/>
            <person name="Dinh H."/>
            <person name="Doddapaneni H."/>
            <person name="Dugan-Rocha S."/>
            <person name="Elkadiri S."/>
            <person name="Gnanaolivu R."/>
            <person name="Hernandez B."/>
            <person name="Skinner E."/>
            <person name="Javaid M."/>
            <person name="Lee S."/>
            <person name="Li M."/>
            <person name="Ming W."/>
            <person name="Munidasa M."/>
            <person name="Muniz J."/>
            <person name="Nguyen L."/>
            <person name="Hughes D."/>
            <person name="Osuji N."/>
            <person name="Pu L.-L."/>
            <person name="Puazo M."/>
            <person name="Qu C."/>
            <person name="Quiroz J."/>
            <person name="Raj R."/>
            <person name="Weissenberger G."/>
            <person name="Xin Y."/>
            <person name="Zou X."/>
            <person name="Han Y."/>
            <person name="Worley K."/>
            <person name="Muzny D."/>
            <person name="Gibbs R."/>
        </authorList>
    </citation>
    <scope>NUCLEOTIDE SEQUENCE</scope>
    <source>
        <strain evidence="11">Sampled in the wild</strain>
    </source>
</reference>
<evidence type="ECO:0000256" key="7">
    <source>
        <dbReference type="PROSITE-ProRule" id="PRU00042"/>
    </source>
</evidence>
<feature type="binding site" evidence="8">
    <location>
        <position position="19"/>
    </location>
    <ligand>
        <name>Zn(2+)</name>
        <dbReference type="ChEBI" id="CHEBI:29105"/>
    </ligand>
</feature>
<dbReference type="PROSITE" id="PS51915">
    <property type="entry name" value="ZAD"/>
    <property type="match status" value="1"/>
</dbReference>
<dbReference type="AlphaFoldDB" id="A0A8K0K4I1"/>
<evidence type="ECO:0000256" key="5">
    <source>
        <dbReference type="ARBA" id="ARBA00022833"/>
    </source>
</evidence>
<dbReference type="PROSITE" id="PS50157">
    <property type="entry name" value="ZINC_FINGER_C2H2_2"/>
    <property type="match status" value="3"/>
</dbReference>
<dbReference type="Gene3D" id="3.40.1800.20">
    <property type="match status" value="1"/>
</dbReference>
<dbReference type="Proteomes" id="UP000792457">
    <property type="component" value="Unassembled WGS sequence"/>
</dbReference>
<evidence type="ECO:0000256" key="4">
    <source>
        <dbReference type="ARBA" id="ARBA00022771"/>
    </source>
</evidence>
<dbReference type="InterPro" id="IPR013087">
    <property type="entry name" value="Znf_C2H2_type"/>
</dbReference>
<evidence type="ECO:0000256" key="2">
    <source>
        <dbReference type="ARBA" id="ARBA00022723"/>
    </source>
</evidence>
<evidence type="ECO:0000256" key="3">
    <source>
        <dbReference type="ARBA" id="ARBA00022737"/>
    </source>
</evidence>
<dbReference type="InterPro" id="IPR036236">
    <property type="entry name" value="Znf_C2H2_sf"/>
</dbReference>
<dbReference type="Gene3D" id="3.30.160.60">
    <property type="entry name" value="Classic Zinc Finger"/>
    <property type="match status" value="2"/>
</dbReference>
<sequence>MDTNFSFRHPKKLHLCRLCLLHKDSLVNIHERNVTHGFVIAVEISDLLQLNVFPGDGLPDAICFDCLFDLSRFKRFKRNSHEAEVTLKYILNLREVDSNSSIQTSLTEFKEENSDGFEFQDNDVDSQTREKLFEANFLSSSASEIIKTEGIHQNQHPEESGGKETELCFNETENLPEEKVRLSKQKRDTMEKLRGMPMERTRLQRKYSNLHMAIKEENVDYDCDEGNYSSKGVDHARMDIVSINEDGCQGNHVQDCNVNSHSLTILMKRGFICDKCGSCFKKKIIFERHLMKYHSQKLSFSCGICCKTFLTKGGLKEHLVVHSTERPFMCDICGSTFKLRKKLLRHIRTCHSGNS</sequence>
<feature type="domain" description="C2H2-type" evidence="9">
    <location>
        <begin position="300"/>
        <end position="327"/>
    </location>
</feature>
<accession>A0A8K0K4I1</accession>
<dbReference type="FunFam" id="3.30.160.60:FF:000446">
    <property type="entry name" value="Zinc finger protein"/>
    <property type="match status" value="1"/>
</dbReference>
<dbReference type="SMART" id="SM00868">
    <property type="entry name" value="zf-AD"/>
    <property type="match status" value="1"/>
</dbReference>
<dbReference type="GO" id="GO:0005634">
    <property type="term" value="C:nucleus"/>
    <property type="evidence" value="ECO:0007669"/>
    <property type="project" value="UniProtKB-SubCell"/>
</dbReference>
<name>A0A8K0K4I1_LADFU</name>
<dbReference type="SUPFAM" id="SSF57716">
    <property type="entry name" value="Glucocorticoid receptor-like (DNA-binding domain)"/>
    <property type="match status" value="1"/>
</dbReference>
<dbReference type="SUPFAM" id="SSF57667">
    <property type="entry name" value="beta-beta-alpha zinc fingers"/>
    <property type="match status" value="2"/>
</dbReference>
<evidence type="ECO:0000313" key="11">
    <source>
        <dbReference type="EMBL" id="KAG8228197.1"/>
    </source>
</evidence>
<feature type="domain" description="ZAD" evidence="10">
    <location>
        <begin position="14"/>
        <end position="90"/>
    </location>
</feature>
<evidence type="ECO:0000256" key="1">
    <source>
        <dbReference type="ARBA" id="ARBA00004123"/>
    </source>
</evidence>
<feature type="binding site" evidence="8">
    <location>
        <position position="66"/>
    </location>
    <ligand>
        <name>Zn(2+)</name>
        <dbReference type="ChEBI" id="CHEBI:29105"/>
    </ligand>
</feature>
<evidence type="ECO:0000256" key="8">
    <source>
        <dbReference type="PROSITE-ProRule" id="PRU01263"/>
    </source>
</evidence>
<dbReference type="OrthoDB" id="6077919at2759"/>
<dbReference type="Pfam" id="PF07776">
    <property type="entry name" value="zf-AD"/>
    <property type="match status" value="1"/>
</dbReference>
<protein>
    <submittedName>
        <fullName evidence="11">Uncharacterized protein</fullName>
    </submittedName>
</protein>
<organism evidence="11 12">
    <name type="scientific">Ladona fulva</name>
    <name type="common">Scarce chaser dragonfly</name>
    <name type="synonym">Libellula fulva</name>
    <dbReference type="NCBI Taxonomy" id="123851"/>
    <lineage>
        <taxon>Eukaryota</taxon>
        <taxon>Metazoa</taxon>
        <taxon>Ecdysozoa</taxon>
        <taxon>Arthropoda</taxon>
        <taxon>Hexapoda</taxon>
        <taxon>Insecta</taxon>
        <taxon>Pterygota</taxon>
        <taxon>Palaeoptera</taxon>
        <taxon>Odonata</taxon>
        <taxon>Epiprocta</taxon>
        <taxon>Anisoptera</taxon>
        <taxon>Libelluloidea</taxon>
        <taxon>Libellulidae</taxon>
        <taxon>Ladona</taxon>
    </lineage>
</organism>
<comment type="caution">
    <text evidence="11">The sequence shown here is derived from an EMBL/GenBank/DDBJ whole genome shotgun (WGS) entry which is preliminary data.</text>
</comment>
<feature type="domain" description="C2H2-type" evidence="9">
    <location>
        <begin position="271"/>
        <end position="299"/>
    </location>
</feature>
<dbReference type="GO" id="GO:0008270">
    <property type="term" value="F:zinc ion binding"/>
    <property type="evidence" value="ECO:0007669"/>
    <property type="project" value="UniProtKB-UniRule"/>
</dbReference>
<feature type="domain" description="C2H2-type" evidence="9">
    <location>
        <begin position="328"/>
        <end position="355"/>
    </location>
</feature>
<keyword evidence="5 8" id="KW-0862">Zinc</keyword>
<keyword evidence="4 7" id="KW-0863">Zinc-finger</keyword>
<evidence type="ECO:0000259" key="10">
    <source>
        <dbReference type="PROSITE" id="PS51915"/>
    </source>
</evidence>
<evidence type="ECO:0000256" key="6">
    <source>
        <dbReference type="ARBA" id="ARBA00023242"/>
    </source>
</evidence>
<keyword evidence="3" id="KW-0677">Repeat</keyword>
<keyword evidence="2 8" id="KW-0479">Metal-binding</keyword>